<dbReference type="InterPro" id="IPR000504">
    <property type="entry name" value="RRM_dom"/>
</dbReference>
<feature type="compositionally biased region" description="Basic and acidic residues" evidence="2">
    <location>
        <begin position="61"/>
        <end position="107"/>
    </location>
</feature>
<dbReference type="EMBL" id="QPFP01000045">
    <property type="protein sequence ID" value="TEB26835.1"/>
    <property type="molecule type" value="Genomic_DNA"/>
</dbReference>
<sequence length="748" mass="83781">MNETETATTATGIEVDFTANTPLPDADAAVLDPGLPPVKEQGGQGPSHPLVDSILGVVTTGRRDWDSWEGRDRDRDRERDRERDKERGLPPRPRSDYATSEPERDTEPPPPPEPEPEPMHRAVPEPPPWPESREDGEWPEERTFRVMFDAALEREILGPNINPQTPQAVAFYALSGMGGWQCQQLIQDLQANADPETLAKRMKGKGGSKAKDLRVVRYEGEVFKSDKWQEPEPVPQDPRKGDNKKLPTVRPVRKEFAELKWEYDENSTGPPPPTSILLAGFNALIPTTSMKRHLEQYGRIVSIQRMHDPRTGTSLGNIAVEFQTHAEARRCVEKEHLRKNGLPGFGVRSDPQEEWCVYFDADRSLYNALEAGIKNPPKEEKEKPAEPKPAVVPTPSVSGTPSVHVPPSTSLPTSILPPTQHPLPPRPNAIAQTPGTPNPLAPSAERQNWKQQMFSATRGERPPERNEMPQKPTEPGRARTPDAIRRLRWAAAGNTQPPPGVDFPATRGDEGGGVEAGEGKVAEKEEEEKKEPELDEETKARMRKEHGEVVWQLKENGNEYLELYLPPEARKPPPKESVVRDIFEKKCITPAKILQDYTGIYATFSEPEGAMRAWAYLEKGNNSIATINGRGAALKRHRVLPIDPLSLPPTSTSEPPQPLPFQETVQHLDDKALLDGAQALIFNQLKFMLERDIMERVLQKEVENLYAEREKKRREEMGGVDNVMKTLSFKKPKKNKEKDAAKAKAKRG</sequence>
<keyword evidence="1" id="KW-0694">RNA-binding</keyword>
<feature type="compositionally biased region" description="Basic and acidic residues" evidence="2">
    <location>
        <begin position="131"/>
        <end position="142"/>
    </location>
</feature>
<dbReference type="GO" id="GO:0003723">
    <property type="term" value="F:RNA binding"/>
    <property type="evidence" value="ECO:0007669"/>
    <property type="project" value="UniProtKB-UniRule"/>
</dbReference>
<comment type="caution">
    <text evidence="4">The sequence shown here is derived from an EMBL/GenBank/DDBJ whole genome shotgun (WGS) entry which is preliminary data.</text>
</comment>
<keyword evidence="5" id="KW-1185">Reference proteome</keyword>
<feature type="compositionally biased region" description="Basic and acidic residues" evidence="2">
    <location>
        <begin position="458"/>
        <end position="485"/>
    </location>
</feature>
<proteinExistence type="predicted"/>
<dbReference type="Gene3D" id="3.30.70.330">
    <property type="match status" value="1"/>
</dbReference>
<feature type="compositionally biased region" description="Low complexity" evidence="2">
    <location>
        <begin position="406"/>
        <end position="418"/>
    </location>
</feature>
<dbReference type="AlphaFoldDB" id="A0A4Y7SY98"/>
<feature type="region of interest" description="Disordered" evidence="2">
    <location>
        <begin position="227"/>
        <end position="246"/>
    </location>
</feature>
<evidence type="ECO:0000259" key="3">
    <source>
        <dbReference type="PROSITE" id="PS50102"/>
    </source>
</evidence>
<feature type="compositionally biased region" description="Polar residues" evidence="2">
    <location>
        <begin position="445"/>
        <end position="455"/>
    </location>
</feature>
<protein>
    <recommendedName>
        <fullName evidence="3">RRM domain-containing protein</fullName>
    </recommendedName>
</protein>
<reference evidence="4 5" key="1">
    <citation type="journal article" date="2019" name="Nat. Ecol. Evol.">
        <title>Megaphylogeny resolves global patterns of mushroom evolution.</title>
        <authorList>
            <person name="Varga T."/>
            <person name="Krizsan K."/>
            <person name="Foldi C."/>
            <person name="Dima B."/>
            <person name="Sanchez-Garcia M."/>
            <person name="Sanchez-Ramirez S."/>
            <person name="Szollosi G.J."/>
            <person name="Szarkandi J.G."/>
            <person name="Papp V."/>
            <person name="Albert L."/>
            <person name="Andreopoulos W."/>
            <person name="Angelini C."/>
            <person name="Antonin V."/>
            <person name="Barry K.W."/>
            <person name="Bougher N.L."/>
            <person name="Buchanan P."/>
            <person name="Buyck B."/>
            <person name="Bense V."/>
            <person name="Catcheside P."/>
            <person name="Chovatia M."/>
            <person name="Cooper J."/>
            <person name="Damon W."/>
            <person name="Desjardin D."/>
            <person name="Finy P."/>
            <person name="Geml J."/>
            <person name="Haridas S."/>
            <person name="Hughes K."/>
            <person name="Justo A."/>
            <person name="Karasinski D."/>
            <person name="Kautmanova I."/>
            <person name="Kiss B."/>
            <person name="Kocsube S."/>
            <person name="Kotiranta H."/>
            <person name="LaButti K.M."/>
            <person name="Lechner B.E."/>
            <person name="Liimatainen K."/>
            <person name="Lipzen A."/>
            <person name="Lukacs Z."/>
            <person name="Mihaltcheva S."/>
            <person name="Morgado L.N."/>
            <person name="Niskanen T."/>
            <person name="Noordeloos M.E."/>
            <person name="Ohm R.A."/>
            <person name="Ortiz-Santana B."/>
            <person name="Ovrebo C."/>
            <person name="Racz N."/>
            <person name="Riley R."/>
            <person name="Savchenko A."/>
            <person name="Shiryaev A."/>
            <person name="Soop K."/>
            <person name="Spirin V."/>
            <person name="Szebenyi C."/>
            <person name="Tomsovsky M."/>
            <person name="Tulloss R.E."/>
            <person name="Uehling J."/>
            <person name="Grigoriev I.V."/>
            <person name="Vagvolgyi C."/>
            <person name="Papp T."/>
            <person name="Martin F.M."/>
            <person name="Miettinen O."/>
            <person name="Hibbett D.S."/>
            <person name="Nagy L.G."/>
        </authorList>
    </citation>
    <scope>NUCLEOTIDE SEQUENCE [LARGE SCALE GENOMIC DNA]</scope>
    <source>
        <strain evidence="4 5">FP101781</strain>
    </source>
</reference>
<organism evidence="4 5">
    <name type="scientific">Coprinellus micaceus</name>
    <name type="common">Glistening ink-cap mushroom</name>
    <name type="synonym">Coprinus micaceus</name>
    <dbReference type="NCBI Taxonomy" id="71717"/>
    <lineage>
        <taxon>Eukaryota</taxon>
        <taxon>Fungi</taxon>
        <taxon>Dikarya</taxon>
        <taxon>Basidiomycota</taxon>
        <taxon>Agaricomycotina</taxon>
        <taxon>Agaricomycetes</taxon>
        <taxon>Agaricomycetidae</taxon>
        <taxon>Agaricales</taxon>
        <taxon>Agaricineae</taxon>
        <taxon>Psathyrellaceae</taxon>
        <taxon>Coprinellus</taxon>
    </lineage>
</organism>
<feature type="compositionally biased region" description="Basic and acidic residues" evidence="2">
    <location>
        <begin position="376"/>
        <end position="386"/>
    </location>
</feature>
<dbReference type="PROSITE" id="PS50102">
    <property type="entry name" value="RRM"/>
    <property type="match status" value="1"/>
</dbReference>
<gene>
    <name evidence="4" type="ORF">FA13DRAFT_995941</name>
</gene>
<dbReference type="PANTHER" id="PTHR48125">
    <property type="entry name" value="LP07818P1"/>
    <property type="match status" value="1"/>
</dbReference>
<evidence type="ECO:0000313" key="5">
    <source>
        <dbReference type="Proteomes" id="UP000298030"/>
    </source>
</evidence>
<dbReference type="SUPFAM" id="SSF54928">
    <property type="entry name" value="RNA-binding domain, RBD"/>
    <property type="match status" value="1"/>
</dbReference>
<evidence type="ECO:0000256" key="2">
    <source>
        <dbReference type="SAM" id="MobiDB-lite"/>
    </source>
</evidence>
<dbReference type="STRING" id="71717.A0A4Y7SY98"/>
<evidence type="ECO:0000256" key="1">
    <source>
        <dbReference type="PROSITE-ProRule" id="PRU00176"/>
    </source>
</evidence>
<feature type="compositionally biased region" description="Basic and acidic residues" evidence="2">
    <location>
        <begin position="517"/>
        <end position="541"/>
    </location>
</feature>
<feature type="region of interest" description="Disordered" evidence="2">
    <location>
        <begin position="374"/>
        <end position="541"/>
    </location>
</feature>
<dbReference type="PANTHER" id="PTHR48125:SF12">
    <property type="entry name" value="AT HOOK TRANSCRIPTION FACTOR FAMILY-RELATED"/>
    <property type="match status" value="1"/>
</dbReference>
<dbReference type="InterPro" id="IPR012677">
    <property type="entry name" value="Nucleotide-bd_a/b_plait_sf"/>
</dbReference>
<dbReference type="SMART" id="SM00360">
    <property type="entry name" value="RRM"/>
    <property type="match status" value="1"/>
</dbReference>
<dbReference type="Proteomes" id="UP000298030">
    <property type="component" value="Unassembled WGS sequence"/>
</dbReference>
<dbReference type="InterPro" id="IPR035979">
    <property type="entry name" value="RBD_domain_sf"/>
</dbReference>
<feature type="compositionally biased region" description="Low complexity" evidence="2">
    <location>
        <begin position="1"/>
        <end position="11"/>
    </location>
</feature>
<accession>A0A4Y7SY98</accession>
<feature type="region of interest" description="Disordered" evidence="2">
    <location>
        <begin position="1"/>
        <end position="142"/>
    </location>
</feature>
<feature type="region of interest" description="Disordered" evidence="2">
    <location>
        <begin position="710"/>
        <end position="748"/>
    </location>
</feature>
<dbReference type="OrthoDB" id="308383at2759"/>
<feature type="domain" description="RRM" evidence="3">
    <location>
        <begin position="274"/>
        <end position="354"/>
    </location>
</feature>
<dbReference type="Pfam" id="PF00076">
    <property type="entry name" value="RRM_1"/>
    <property type="match status" value="1"/>
</dbReference>
<evidence type="ECO:0000313" key="4">
    <source>
        <dbReference type="EMBL" id="TEB26835.1"/>
    </source>
</evidence>
<name>A0A4Y7SY98_COPMI</name>